<sequence length="690" mass="79220">MDKNYNHKDSETKIYTEWENSGVFTPLAGDDVAKTGRKTFTIIMPPPNANDPLHVGHAMFVTIEDIFVRFHRMKGEAVLWLPGTDHAGIETQFVFEKKLTKRGKSRFDFDRETLYQMIWDYVHENSGVAIDQMKRLGASADWSRYKFTLDPEIVKEVKKNFFKLHEEGLVYRSVKLVNYCTKCGTAYSELEVDHEDKEDKLYMIRYGQIVVATTRPETMLGDVAVAVNPEDLRYKHLIGQKVILPLVGREIPIVGDSMVDMEFGTGAVKITPAHDNNDWEVAVRQGWNMDEIVRDHQIIGTNGKMTKNAGKYEGLSVAEAREKVASDLGEALLETKPYLHSVGTCYRCHRAIEPLPMKQFFVKVKTLADKALAALDSGETVILGSGHDKILRHWLTNLRDWNISRQIVWGIRMPVWYKTQNDDYVVSETSPGDGWVQETDTFDTWFSSGQWPVVTLETGKPGDFEAFYPTTVMETAYDILPFWVMRMMMLGIYMTGKSPFKTVYLHGLVRDEQGRKMSKSIGNVINPLELVEKYGADSLRMALVMSTTAGQDSNTGENKVRGMRNFANKIWNAGRYVQDLKTSITQELKAGNNERDDDFRMKIQEVRQELTRLLEENRVGLAAEYVYNEFWHWFCDVQIEENKQGKISDEVLKDGFKSFLVMLHPFVPFVTEAVWKEVYSNQKLLISEKW</sequence>
<dbReference type="SUPFAM" id="SSF47323">
    <property type="entry name" value="Anticodon-binding domain of a subclass of class I aminoacyl-tRNA synthetases"/>
    <property type="match status" value="1"/>
</dbReference>
<evidence type="ECO:0000256" key="1">
    <source>
        <dbReference type="ARBA" id="ARBA00013169"/>
    </source>
</evidence>
<dbReference type="Gene3D" id="3.90.740.10">
    <property type="entry name" value="Valyl/Leucyl/Isoleucyl-tRNA synthetase, editing domain"/>
    <property type="match status" value="1"/>
</dbReference>
<dbReference type="GO" id="GO:0005829">
    <property type="term" value="C:cytosol"/>
    <property type="evidence" value="ECO:0007669"/>
    <property type="project" value="TreeGrafter"/>
</dbReference>
<evidence type="ECO:0000259" key="12">
    <source>
        <dbReference type="Pfam" id="PF08264"/>
    </source>
</evidence>
<dbReference type="GO" id="GO:0006438">
    <property type="term" value="P:valyl-tRNA aminoacylation"/>
    <property type="evidence" value="ECO:0007669"/>
    <property type="project" value="UniProtKB-UniRule"/>
</dbReference>
<evidence type="ECO:0000256" key="2">
    <source>
        <dbReference type="ARBA" id="ARBA00022490"/>
    </source>
</evidence>
<dbReference type="InterPro" id="IPR009080">
    <property type="entry name" value="tRNAsynth_Ia_anticodon-bd"/>
</dbReference>
<dbReference type="PROSITE" id="PS00178">
    <property type="entry name" value="AA_TRNA_LIGASE_I"/>
    <property type="match status" value="1"/>
</dbReference>
<dbReference type="Pfam" id="PF08264">
    <property type="entry name" value="Anticodon_1"/>
    <property type="match status" value="1"/>
</dbReference>
<evidence type="ECO:0000256" key="9">
    <source>
        <dbReference type="NCBIfam" id="TIGR00422"/>
    </source>
</evidence>
<keyword evidence="5 10" id="KW-0067">ATP-binding</keyword>
<dbReference type="InterPro" id="IPR013155">
    <property type="entry name" value="M/V/L/I-tRNA-synth_anticd-bd"/>
</dbReference>
<dbReference type="SUPFAM" id="SSF50677">
    <property type="entry name" value="ValRS/IleRS/LeuRS editing domain"/>
    <property type="match status" value="1"/>
</dbReference>
<dbReference type="GO" id="GO:0004832">
    <property type="term" value="F:valine-tRNA ligase activity"/>
    <property type="evidence" value="ECO:0007669"/>
    <property type="project" value="UniProtKB-UniRule"/>
</dbReference>
<evidence type="ECO:0000256" key="5">
    <source>
        <dbReference type="ARBA" id="ARBA00022840"/>
    </source>
</evidence>
<dbReference type="InterPro" id="IPR002303">
    <property type="entry name" value="Valyl-tRNA_ligase"/>
</dbReference>
<feature type="domain" description="Aminoacyl-tRNA synthetase class Ia" evidence="11">
    <location>
        <begin position="434"/>
        <end position="554"/>
    </location>
</feature>
<comment type="catalytic activity">
    <reaction evidence="8">
        <text>tRNA(Val) + L-valine + ATP = L-valyl-tRNA(Val) + AMP + diphosphate</text>
        <dbReference type="Rhea" id="RHEA:10704"/>
        <dbReference type="Rhea" id="RHEA-COMP:9672"/>
        <dbReference type="Rhea" id="RHEA-COMP:9708"/>
        <dbReference type="ChEBI" id="CHEBI:30616"/>
        <dbReference type="ChEBI" id="CHEBI:33019"/>
        <dbReference type="ChEBI" id="CHEBI:57762"/>
        <dbReference type="ChEBI" id="CHEBI:78442"/>
        <dbReference type="ChEBI" id="CHEBI:78537"/>
        <dbReference type="ChEBI" id="CHEBI:456215"/>
        <dbReference type="EC" id="6.1.1.9"/>
    </reaction>
</comment>
<dbReference type="PANTHER" id="PTHR11946:SF93">
    <property type="entry name" value="VALINE--TRNA LIGASE, CHLOROPLASTIC_MITOCHONDRIAL 2"/>
    <property type="match status" value="1"/>
</dbReference>
<proteinExistence type="inferred from homology"/>
<dbReference type="CDD" id="cd07962">
    <property type="entry name" value="Anticodon_Ia_Val"/>
    <property type="match status" value="1"/>
</dbReference>
<dbReference type="GO" id="GO:0002161">
    <property type="term" value="F:aminoacyl-tRNA deacylase activity"/>
    <property type="evidence" value="ECO:0007669"/>
    <property type="project" value="InterPro"/>
</dbReference>
<dbReference type="NCBIfam" id="TIGR00422">
    <property type="entry name" value="valS"/>
    <property type="match status" value="1"/>
</dbReference>
<dbReference type="SUPFAM" id="SSF52374">
    <property type="entry name" value="Nucleotidylyl transferase"/>
    <property type="match status" value="1"/>
</dbReference>
<keyword evidence="2" id="KW-0963">Cytoplasm</keyword>
<dbReference type="InterPro" id="IPR009008">
    <property type="entry name" value="Val/Leu/Ile-tRNA-synth_edit"/>
</dbReference>
<dbReference type="NCBIfam" id="NF004349">
    <property type="entry name" value="PRK05729.1"/>
    <property type="match status" value="1"/>
</dbReference>
<evidence type="ECO:0000313" key="14">
    <source>
        <dbReference type="Proteomes" id="UP000034794"/>
    </source>
</evidence>
<evidence type="ECO:0000256" key="7">
    <source>
        <dbReference type="ARBA" id="ARBA00023146"/>
    </source>
</evidence>
<dbReference type="InterPro" id="IPR014729">
    <property type="entry name" value="Rossmann-like_a/b/a_fold"/>
</dbReference>
<evidence type="ECO:0000256" key="3">
    <source>
        <dbReference type="ARBA" id="ARBA00022598"/>
    </source>
</evidence>
<dbReference type="Proteomes" id="UP000034794">
    <property type="component" value="Unassembled WGS sequence"/>
</dbReference>
<keyword evidence="4 10" id="KW-0547">Nucleotide-binding</keyword>
<dbReference type="AlphaFoldDB" id="A0A0G1RTM2"/>
<organism evidence="13 14">
    <name type="scientific">Candidatus Collierbacteria bacterium GW2011_GWA2_46_26</name>
    <dbReference type="NCBI Taxonomy" id="1618381"/>
    <lineage>
        <taxon>Bacteria</taxon>
        <taxon>Candidatus Collieribacteriota</taxon>
    </lineage>
</organism>
<dbReference type="EMBL" id="LCMI01000005">
    <property type="protein sequence ID" value="KKU33313.1"/>
    <property type="molecule type" value="Genomic_DNA"/>
</dbReference>
<accession>A0A0G1RTM2</accession>
<dbReference type="PANTHER" id="PTHR11946">
    <property type="entry name" value="VALYL-TRNA SYNTHETASES"/>
    <property type="match status" value="1"/>
</dbReference>
<dbReference type="EC" id="6.1.1.9" evidence="1 9"/>
<dbReference type="Gene3D" id="1.10.730.10">
    <property type="entry name" value="Isoleucyl-tRNA Synthetase, Domain 1"/>
    <property type="match status" value="1"/>
</dbReference>
<feature type="domain" description="Methionyl/Valyl/Leucyl/Isoleucyl-tRNA synthetase anticodon-binding" evidence="12">
    <location>
        <begin position="599"/>
        <end position="690"/>
    </location>
</feature>
<dbReference type="Pfam" id="PF00133">
    <property type="entry name" value="tRNA-synt_1"/>
    <property type="match status" value="2"/>
</dbReference>
<dbReference type="Gene3D" id="2.170.220.10">
    <property type="match status" value="1"/>
</dbReference>
<evidence type="ECO:0000256" key="6">
    <source>
        <dbReference type="ARBA" id="ARBA00022917"/>
    </source>
</evidence>
<gene>
    <name evidence="13" type="ORF">UX47_C0005G0115</name>
</gene>
<dbReference type="Gene3D" id="3.40.50.620">
    <property type="entry name" value="HUPs"/>
    <property type="match status" value="2"/>
</dbReference>
<reference evidence="13 14" key="1">
    <citation type="journal article" date="2015" name="Nature">
        <title>rRNA introns, odd ribosomes, and small enigmatic genomes across a large radiation of phyla.</title>
        <authorList>
            <person name="Brown C.T."/>
            <person name="Hug L.A."/>
            <person name="Thomas B.C."/>
            <person name="Sharon I."/>
            <person name="Castelle C.J."/>
            <person name="Singh A."/>
            <person name="Wilkins M.J."/>
            <person name="Williams K.H."/>
            <person name="Banfield J.F."/>
        </authorList>
    </citation>
    <scope>NUCLEOTIDE SEQUENCE [LARGE SCALE GENOMIC DNA]</scope>
</reference>
<dbReference type="PRINTS" id="PR00986">
    <property type="entry name" value="TRNASYNTHVAL"/>
</dbReference>
<dbReference type="PATRIC" id="fig|1618381.3.peg.606"/>
<evidence type="ECO:0000313" key="13">
    <source>
        <dbReference type="EMBL" id="KKU33313.1"/>
    </source>
</evidence>
<comment type="caution">
    <text evidence="13">The sequence shown here is derived from an EMBL/GenBank/DDBJ whole genome shotgun (WGS) entry which is preliminary data.</text>
</comment>
<name>A0A0G1RTM2_9BACT</name>
<keyword evidence="3 10" id="KW-0436">Ligase</keyword>
<dbReference type="GO" id="GO:0005524">
    <property type="term" value="F:ATP binding"/>
    <property type="evidence" value="ECO:0007669"/>
    <property type="project" value="UniProtKB-KW"/>
</dbReference>
<dbReference type="CDD" id="cd00817">
    <property type="entry name" value="ValRS_core"/>
    <property type="match status" value="1"/>
</dbReference>
<dbReference type="InterPro" id="IPR002300">
    <property type="entry name" value="aa-tRNA-synth_Ia"/>
</dbReference>
<protein>
    <recommendedName>
        <fullName evidence="1 9">Valine--tRNA ligase</fullName>
        <ecNumber evidence="1 9">6.1.1.9</ecNumber>
    </recommendedName>
</protein>
<evidence type="ECO:0000256" key="10">
    <source>
        <dbReference type="RuleBase" id="RU363035"/>
    </source>
</evidence>
<keyword evidence="6 10" id="KW-0648">Protein biosynthesis</keyword>
<dbReference type="InterPro" id="IPR033705">
    <property type="entry name" value="Anticodon_Ia_Val"/>
</dbReference>
<evidence type="ECO:0000256" key="8">
    <source>
        <dbReference type="ARBA" id="ARBA00047552"/>
    </source>
</evidence>
<evidence type="ECO:0000256" key="4">
    <source>
        <dbReference type="ARBA" id="ARBA00022741"/>
    </source>
</evidence>
<dbReference type="InterPro" id="IPR001412">
    <property type="entry name" value="aa-tRNA-synth_I_CS"/>
</dbReference>
<keyword evidence="7 10" id="KW-0030">Aminoacyl-tRNA synthetase</keyword>
<evidence type="ECO:0000259" key="11">
    <source>
        <dbReference type="Pfam" id="PF00133"/>
    </source>
</evidence>
<comment type="similarity">
    <text evidence="10">Belongs to the class-I aminoacyl-tRNA synthetase family.</text>
</comment>
<feature type="domain" description="Aminoacyl-tRNA synthetase class Ia" evidence="11">
    <location>
        <begin position="13"/>
        <end position="427"/>
    </location>
</feature>